<organism evidence="2 3">
    <name type="scientific">Rubripirellula lacrimiformis</name>
    <dbReference type="NCBI Taxonomy" id="1930273"/>
    <lineage>
        <taxon>Bacteria</taxon>
        <taxon>Pseudomonadati</taxon>
        <taxon>Planctomycetota</taxon>
        <taxon>Planctomycetia</taxon>
        <taxon>Pirellulales</taxon>
        <taxon>Pirellulaceae</taxon>
        <taxon>Rubripirellula</taxon>
    </lineage>
</organism>
<keyword evidence="3" id="KW-1185">Reference proteome</keyword>
<sequence>MSPKRSPDTTQPDRATGSLRRVFGGGSQPLATTLAGDVVNVARGFQPPDPFAVLSGHDPRLYFWIRQRDAKLSMMTHHGARPGRRRMG</sequence>
<reference evidence="2 3" key="1">
    <citation type="submission" date="2019-02" db="EMBL/GenBank/DDBJ databases">
        <title>Deep-cultivation of Planctomycetes and their phenomic and genomic characterization uncovers novel biology.</title>
        <authorList>
            <person name="Wiegand S."/>
            <person name="Jogler M."/>
            <person name="Boedeker C."/>
            <person name="Pinto D."/>
            <person name="Vollmers J."/>
            <person name="Rivas-Marin E."/>
            <person name="Kohn T."/>
            <person name="Peeters S.H."/>
            <person name="Heuer A."/>
            <person name="Rast P."/>
            <person name="Oberbeckmann S."/>
            <person name="Bunk B."/>
            <person name="Jeske O."/>
            <person name="Meyerdierks A."/>
            <person name="Storesund J.E."/>
            <person name="Kallscheuer N."/>
            <person name="Luecker S."/>
            <person name="Lage O.M."/>
            <person name="Pohl T."/>
            <person name="Merkel B.J."/>
            <person name="Hornburger P."/>
            <person name="Mueller R.-W."/>
            <person name="Bruemmer F."/>
            <person name="Labrenz M."/>
            <person name="Spormann A.M."/>
            <person name="Op den Camp H."/>
            <person name="Overmann J."/>
            <person name="Amann R."/>
            <person name="Jetten M.S.M."/>
            <person name="Mascher T."/>
            <person name="Medema M.H."/>
            <person name="Devos D.P."/>
            <person name="Kaster A.-K."/>
            <person name="Ovreas L."/>
            <person name="Rohde M."/>
            <person name="Galperin M.Y."/>
            <person name="Jogler C."/>
        </authorList>
    </citation>
    <scope>NUCLEOTIDE SEQUENCE [LARGE SCALE GENOMIC DNA]</scope>
    <source>
        <strain evidence="2 3">K22_7</strain>
    </source>
</reference>
<feature type="region of interest" description="Disordered" evidence="1">
    <location>
        <begin position="1"/>
        <end position="24"/>
    </location>
</feature>
<protein>
    <submittedName>
        <fullName evidence="2">Uncharacterized protein</fullName>
    </submittedName>
</protein>
<evidence type="ECO:0000256" key="1">
    <source>
        <dbReference type="SAM" id="MobiDB-lite"/>
    </source>
</evidence>
<dbReference type="EMBL" id="CP036525">
    <property type="protein sequence ID" value="QDT05945.1"/>
    <property type="molecule type" value="Genomic_DNA"/>
</dbReference>
<evidence type="ECO:0000313" key="3">
    <source>
        <dbReference type="Proteomes" id="UP000318538"/>
    </source>
</evidence>
<gene>
    <name evidence="2" type="ORF">K227x_43510</name>
</gene>
<proteinExistence type="predicted"/>
<evidence type="ECO:0000313" key="2">
    <source>
        <dbReference type="EMBL" id="QDT05945.1"/>
    </source>
</evidence>
<dbReference type="KEGG" id="rlc:K227x_43510"/>
<name>A0A517NFP9_9BACT</name>
<dbReference type="AlphaFoldDB" id="A0A517NFP9"/>
<dbReference type="Proteomes" id="UP000318538">
    <property type="component" value="Chromosome"/>
</dbReference>
<accession>A0A517NFP9</accession>